<dbReference type="EMBL" id="JAVDQY010000005">
    <property type="protein sequence ID" value="MDR6528464.1"/>
    <property type="molecule type" value="Genomic_DNA"/>
</dbReference>
<protein>
    <submittedName>
        <fullName evidence="1">Uncharacterized protein</fullName>
    </submittedName>
</protein>
<comment type="caution">
    <text evidence="1">The sequence shown here is derived from an EMBL/GenBank/DDBJ whole genome shotgun (WGS) entry which is preliminary data.</text>
</comment>
<name>A0AAE3YDS5_9FLAO</name>
<gene>
    <name evidence="1" type="ORF">J2787_003901</name>
</gene>
<dbReference type="AlphaFoldDB" id="A0AAE3YDS5"/>
<proteinExistence type="predicted"/>
<dbReference type="RefSeq" id="WP_309947726.1">
    <property type="nucleotide sequence ID" value="NZ_JAVDQY010000005.1"/>
</dbReference>
<evidence type="ECO:0000313" key="1">
    <source>
        <dbReference type="EMBL" id="MDR6528464.1"/>
    </source>
</evidence>
<sequence>MIFYSNRKFKMWGYIASHSSLLLRSEMKYSDEDDYSEDNSYNIDFEFWAVNYMNIPTSLCEITIKEISKDKLLMEIDEDLLKYDMKIFELESMGRKYYIIAGGLLIGKNAWGSQDRIFDYNLNLMHDEIIFQST</sequence>
<organism evidence="1 2">
    <name type="scientific">Chryseobacterium rhizosphaerae</name>
    <dbReference type="NCBI Taxonomy" id="395937"/>
    <lineage>
        <taxon>Bacteria</taxon>
        <taxon>Pseudomonadati</taxon>
        <taxon>Bacteroidota</taxon>
        <taxon>Flavobacteriia</taxon>
        <taxon>Flavobacteriales</taxon>
        <taxon>Weeksellaceae</taxon>
        <taxon>Chryseobacterium group</taxon>
        <taxon>Chryseobacterium</taxon>
    </lineage>
</organism>
<accession>A0AAE3YDS5</accession>
<dbReference type="Proteomes" id="UP001184861">
    <property type="component" value="Unassembled WGS sequence"/>
</dbReference>
<evidence type="ECO:0000313" key="2">
    <source>
        <dbReference type="Proteomes" id="UP001184861"/>
    </source>
</evidence>
<reference evidence="1" key="1">
    <citation type="submission" date="2023-07" db="EMBL/GenBank/DDBJ databases">
        <title>Sorghum-associated microbial communities from plants grown in Nebraska, USA.</title>
        <authorList>
            <person name="Schachtman D."/>
        </authorList>
    </citation>
    <scope>NUCLEOTIDE SEQUENCE</scope>
    <source>
        <strain evidence="1">DS2360</strain>
    </source>
</reference>